<evidence type="ECO:0000313" key="3">
    <source>
        <dbReference type="Proteomes" id="UP000051213"/>
    </source>
</evidence>
<evidence type="ECO:0000313" key="2">
    <source>
        <dbReference type="EMBL" id="KRO96826.1"/>
    </source>
</evidence>
<dbReference type="Gene3D" id="3.30.700.10">
    <property type="entry name" value="Glycoprotein, Type 4 Pilin"/>
    <property type="match status" value="1"/>
</dbReference>
<dbReference type="InterPro" id="IPR045584">
    <property type="entry name" value="Pilin-like"/>
</dbReference>
<sequence length="147" mass="16335">MRIKTKWTWGFTLAELMIVMAIIGLISSAAYPSYQQYLVRANRAVAQQFLMEAASAQHQYFLANNGNGYATELVLFGVRVNGCYPNGDGLLSPNLRVCEFYRIRTVPQNSNTTFYVRAIPDKPGPGAIQNGDGTLEIHQDGQKVGTW</sequence>
<proteinExistence type="predicted"/>
<dbReference type="SUPFAM" id="SSF54523">
    <property type="entry name" value="Pili subunits"/>
    <property type="match status" value="1"/>
</dbReference>
<dbReference type="InterPro" id="IPR012902">
    <property type="entry name" value="N_methyl_site"/>
</dbReference>
<feature type="transmembrane region" description="Helical" evidence="1">
    <location>
        <begin position="7"/>
        <end position="31"/>
    </location>
</feature>
<dbReference type="Pfam" id="PF07963">
    <property type="entry name" value="N_methyl"/>
    <property type="match status" value="1"/>
</dbReference>
<evidence type="ECO:0000256" key="1">
    <source>
        <dbReference type="SAM" id="Phobius"/>
    </source>
</evidence>
<protein>
    <recommendedName>
        <fullName evidence="4">Pilus assembly protein PilE</fullName>
    </recommendedName>
</protein>
<dbReference type="NCBIfam" id="TIGR02532">
    <property type="entry name" value="IV_pilin_GFxxxE"/>
    <property type="match status" value="1"/>
</dbReference>
<evidence type="ECO:0008006" key="4">
    <source>
        <dbReference type="Google" id="ProtNLM"/>
    </source>
</evidence>
<dbReference type="Proteomes" id="UP000051213">
    <property type="component" value="Unassembled WGS sequence"/>
</dbReference>
<name>A0A0R2UH26_9GAMM</name>
<keyword evidence="1" id="KW-1133">Transmembrane helix</keyword>
<reference evidence="2 3" key="1">
    <citation type="submission" date="2015-10" db="EMBL/GenBank/DDBJ databases">
        <title>Metagenome-Assembled Genomes uncover a global brackish microbiome.</title>
        <authorList>
            <person name="Hugerth L.W."/>
            <person name="Larsson J."/>
            <person name="Alneberg J."/>
            <person name="Lindh M.V."/>
            <person name="Legrand C."/>
            <person name="Pinhassi J."/>
            <person name="Andersson A.F."/>
        </authorList>
    </citation>
    <scope>NUCLEOTIDE SEQUENCE [LARGE SCALE GENOMIC DNA]</scope>
    <source>
        <strain evidence="2">BACL26 MAG-121220-bin70</strain>
    </source>
</reference>
<accession>A0A0R2UH26</accession>
<organism evidence="2 3">
    <name type="scientific">SAR92 bacterium BACL26 MAG-121220-bin70</name>
    <dbReference type="NCBI Taxonomy" id="1655626"/>
    <lineage>
        <taxon>Bacteria</taxon>
        <taxon>Pseudomonadati</taxon>
        <taxon>Pseudomonadota</taxon>
        <taxon>Gammaproteobacteria</taxon>
        <taxon>Cellvibrionales</taxon>
        <taxon>Porticoccaceae</taxon>
        <taxon>SAR92 clade</taxon>
    </lineage>
</organism>
<comment type="caution">
    <text evidence="2">The sequence shown here is derived from an EMBL/GenBank/DDBJ whole genome shotgun (WGS) entry which is preliminary data.</text>
</comment>
<dbReference type="AlphaFoldDB" id="A0A0R2UH26"/>
<dbReference type="GO" id="GO:0043683">
    <property type="term" value="P:type IV pilus assembly"/>
    <property type="evidence" value="ECO:0007669"/>
    <property type="project" value="InterPro"/>
</dbReference>
<dbReference type="Pfam" id="PF16732">
    <property type="entry name" value="ComP_DUS"/>
    <property type="match status" value="1"/>
</dbReference>
<gene>
    <name evidence="2" type="ORF">ABS24_01435</name>
</gene>
<dbReference type="EMBL" id="LICA01000033">
    <property type="protein sequence ID" value="KRO96826.1"/>
    <property type="molecule type" value="Genomic_DNA"/>
</dbReference>
<keyword evidence="1" id="KW-0812">Transmembrane</keyword>
<dbReference type="InterPro" id="IPR031982">
    <property type="entry name" value="PilE-like"/>
</dbReference>
<keyword evidence="1" id="KW-0472">Membrane</keyword>